<dbReference type="PRINTS" id="PR00040">
    <property type="entry name" value="HTHMERR"/>
</dbReference>
<gene>
    <name evidence="5" type="ORF">MNBD_ALPHA02-1477</name>
</gene>
<dbReference type="GO" id="GO:0003700">
    <property type="term" value="F:DNA-binding transcription factor activity"/>
    <property type="evidence" value="ECO:0007669"/>
    <property type="project" value="InterPro"/>
</dbReference>
<dbReference type="CDD" id="cd04770">
    <property type="entry name" value="HTH_HMRTR"/>
    <property type="match status" value="1"/>
</dbReference>
<dbReference type="PROSITE" id="PS00552">
    <property type="entry name" value="HTH_MERR_1"/>
    <property type="match status" value="1"/>
</dbReference>
<dbReference type="InterPro" id="IPR015358">
    <property type="entry name" value="Tscrpt_reg_MerR_DNA-bd"/>
</dbReference>
<dbReference type="InterPro" id="IPR009061">
    <property type="entry name" value="DNA-bd_dom_put_sf"/>
</dbReference>
<protein>
    <submittedName>
        <fullName evidence="5">Transcriptional regulator, MerR family</fullName>
    </submittedName>
</protein>
<dbReference type="PANTHER" id="PTHR30204:SF92">
    <property type="entry name" value="HTH-TYPE TRANSCRIPTIONAL REGULATOR ZNTR"/>
    <property type="match status" value="1"/>
</dbReference>
<dbReference type="SMART" id="SM00422">
    <property type="entry name" value="HTH_MERR"/>
    <property type="match status" value="1"/>
</dbReference>
<dbReference type="AlphaFoldDB" id="A0A3B0SE97"/>
<dbReference type="SUPFAM" id="SSF46955">
    <property type="entry name" value="Putative DNA-binding domain"/>
    <property type="match status" value="1"/>
</dbReference>
<evidence type="ECO:0000313" key="5">
    <source>
        <dbReference type="EMBL" id="VAV99256.1"/>
    </source>
</evidence>
<proteinExistence type="predicted"/>
<reference evidence="5" key="1">
    <citation type="submission" date="2018-06" db="EMBL/GenBank/DDBJ databases">
        <authorList>
            <person name="Zhirakovskaya E."/>
        </authorList>
    </citation>
    <scope>NUCLEOTIDE SEQUENCE</scope>
</reference>
<evidence type="ECO:0000259" key="4">
    <source>
        <dbReference type="PROSITE" id="PS50937"/>
    </source>
</evidence>
<evidence type="ECO:0000256" key="2">
    <source>
        <dbReference type="ARBA" id="ARBA00023125"/>
    </source>
</evidence>
<keyword evidence="2" id="KW-0238">DNA-binding</keyword>
<dbReference type="InterPro" id="IPR000551">
    <property type="entry name" value="MerR-type_HTH_dom"/>
</dbReference>
<feature type="domain" description="HTH merR-type" evidence="4">
    <location>
        <begin position="6"/>
        <end position="75"/>
    </location>
</feature>
<evidence type="ECO:0000256" key="3">
    <source>
        <dbReference type="ARBA" id="ARBA00023163"/>
    </source>
</evidence>
<dbReference type="PROSITE" id="PS50937">
    <property type="entry name" value="HTH_MERR_2"/>
    <property type="match status" value="1"/>
</dbReference>
<dbReference type="Pfam" id="PF00376">
    <property type="entry name" value="MerR"/>
    <property type="match status" value="1"/>
</dbReference>
<dbReference type="GO" id="GO:0003677">
    <property type="term" value="F:DNA binding"/>
    <property type="evidence" value="ECO:0007669"/>
    <property type="project" value="UniProtKB-KW"/>
</dbReference>
<organism evidence="5">
    <name type="scientific">hydrothermal vent metagenome</name>
    <dbReference type="NCBI Taxonomy" id="652676"/>
    <lineage>
        <taxon>unclassified sequences</taxon>
        <taxon>metagenomes</taxon>
        <taxon>ecological metagenomes</taxon>
    </lineage>
</organism>
<dbReference type="PANTHER" id="PTHR30204">
    <property type="entry name" value="REDOX-CYCLING DRUG-SENSING TRANSCRIPTIONAL ACTIVATOR SOXR"/>
    <property type="match status" value="1"/>
</dbReference>
<name>A0A3B0SE97_9ZZZZ</name>
<evidence type="ECO:0000256" key="1">
    <source>
        <dbReference type="ARBA" id="ARBA00023015"/>
    </source>
</evidence>
<dbReference type="EMBL" id="UOED01000132">
    <property type="protein sequence ID" value="VAV99256.1"/>
    <property type="molecule type" value="Genomic_DNA"/>
</dbReference>
<dbReference type="InterPro" id="IPR047057">
    <property type="entry name" value="MerR_fam"/>
</dbReference>
<sequence>MKALKMYQIGEISKQLDISMDTLRYYEKIDLLPHINRKKSGLRLYNEKDISRLRFIMRSKSMGFSLDEIKELLRFRENPTGAKPEVRQLAGKKLRDIESRLNDLNVLQAEFRLLINLCTDDKENCPILEAIDKT</sequence>
<keyword evidence="3" id="KW-0804">Transcription</keyword>
<dbReference type="Gene3D" id="1.10.1660.10">
    <property type="match status" value="1"/>
</dbReference>
<dbReference type="Pfam" id="PF09278">
    <property type="entry name" value="MerR-DNA-bind"/>
    <property type="match status" value="1"/>
</dbReference>
<accession>A0A3B0SE97</accession>
<keyword evidence="1" id="KW-0805">Transcription regulation</keyword>